<reference evidence="2" key="1">
    <citation type="submission" date="2022-08" db="EMBL/GenBank/DDBJ databases">
        <title>Nisaea acidiphila sp. nov., isolated from a marine algal debris and emended description of the genus Nisaea Urios et al. 2008.</title>
        <authorList>
            <person name="Kwon K."/>
        </authorList>
    </citation>
    <scope>NUCLEOTIDE SEQUENCE</scope>
    <source>
        <strain evidence="2">MEBiC11861</strain>
    </source>
</reference>
<dbReference type="Gene3D" id="3.40.50.1820">
    <property type="entry name" value="alpha/beta hydrolase"/>
    <property type="match status" value="1"/>
</dbReference>
<dbReference type="InterPro" id="IPR000073">
    <property type="entry name" value="AB_hydrolase_1"/>
</dbReference>
<keyword evidence="2" id="KW-0378">Hydrolase</keyword>
<organism evidence="2 3">
    <name type="scientific">Nisaea acidiphila</name>
    <dbReference type="NCBI Taxonomy" id="1862145"/>
    <lineage>
        <taxon>Bacteria</taxon>
        <taxon>Pseudomonadati</taxon>
        <taxon>Pseudomonadota</taxon>
        <taxon>Alphaproteobacteria</taxon>
        <taxon>Rhodospirillales</taxon>
        <taxon>Thalassobaculaceae</taxon>
        <taxon>Nisaea</taxon>
    </lineage>
</organism>
<dbReference type="AlphaFoldDB" id="A0A9J7AWP0"/>
<name>A0A9J7AWP0_9PROT</name>
<dbReference type="EMBL" id="CP102480">
    <property type="protein sequence ID" value="UUX50668.1"/>
    <property type="molecule type" value="Genomic_DNA"/>
</dbReference>
<dbReference type="PANTHER" id="PTHR43689">
    <property type="entry name" value="HYDROLASE"/>
    <property type="match status" value="1"/>
</dbReference>
<accession>A0A9J7AWP0</accession>
<dbReference type="PANTHER" id="PTHR43689:SF8">
    <property type="entry name" value="ALPHA_BETA-HYDROLASES SUPERFAMILY PROTEIN"/>
    <property type="match status" value="1"/>
</dbReference>
<dbReference type="Pfam" id="PF12697">
    <property type="entry name" value="Abhydrolase_6"/>
    <property type="match status" value="1"/>
</dbReference>
<evidence type="ECO:0000259" key="1">
    <source>
        <dbReference type="Pfam" id="PF12697"/>
    </source>
</evidence>
<protein>
    <submittedName>
        <fullName evidence="2">Alpha/beta hydrolase</fullName>
    </submittedName>
</protein>
<gene>
    <name evidence="2" type="ORF">NUH88_02990</name>
</gene>
<dbReference type="KEGG" id="naci:NUH88_02990"/>
<dbReference type="InterPro" id="IPR029058">
    <property type="entry name" value="AB_hydrolase_fold"/>
</dbReference>
<evidence type="ECO:0000313" key="2">
    <source>
        <dbReference type="EMBL" id="UUX50668.1"/>
    </source>
</evidence>
<feature type="domain" description="AB hydrolase-1" evidence="1">
    <location>
        <begin position="43"/>
        <end position="261"/>
    </location>
</feature>
<evidence type="ECO:0000313" key="3">
    <source>
        <dbReference type="Proteomes" id="UP001060336"/>
    </source>
</evidence>
<sequence length="280" mass="29988">MTGKLNERAALWSGGERSGRISAGGRELEAIAHGPAPGSGPTLILLHEGLGCVALWRGFPEALSTATGCGVFAYSRAGYGASEPCDLPRPLNYMTREAVDVLPEVLAASGANEIVLIGHSDGASIAALHCGIVRDPRVRGLVLMAPHFFTEEMGLKSIAEARTAYAETDLRGRLAKYHHNVDAAFRGWNDAWLDPGFESWDIRSCLDRIEVPILCLQGAEDQYGTEAQVRIVADRVEGLVETVLIPDCRHAPHLEAPEITVRKIAGFIAALARDGGKDGE</sequence>
<dbReference type="GO" id="GO:0016787">
    <property type="term" value="F:hydrolase activity"/>
    <property type="evidence" value="ECO:0007669"/>
    <property type="project" value="UniProtKB-KW"/>
</dbReference>
<dbReference type="SUPFAM" id="SSF53474">
    <property type="entry name" value="alpha/beta-Hydrolases"/>
    <property type="match status" value="1"/>
</dbReference>
<dbReference type="Proteomes" id="UP001060336">
    <property type="component" value="Chromosome"/>
</dbReference>
<proteinExistence type="predicted"/>
<keyword evidence="3" id="KW-1185">Reference proteome</keyword>
<dbReference type="RefSeq" id="WP_257769878.1">
    <property type="nucleotide sequence ID" value="NZ_CP102480.1"/>
</dbReference>